<keyword evidence="3" id="KW-1185">Reference proteome</keyword>
<dbReference type="PANTHER" id="PTHR23523">
    <property type="match status" value="1"/>
</dbReference>
<dbReference type="EMBL" id="BSUK01000001">
    <property type="protein sequence ID" value="GMA26016.1"/>
    <property type="molecule type" value="Genomic_DNA"/>
</dbReference>
<feature type="transmembrane region" description="Helical" evidence="1">
    <location>
        <begin position="20"/>
        <end position="43"/>
    </location>
</feature>
<reference evidence="3" key="1">
    <citation type="journal article" date="2019" name="Int. J. Syst. Evol. Microbiol.">
        <title>The Global Catalogue of Microorganisms (GCM) 10K type strain sequencing project: providing services to taxonomists for standard genome sequencing and annotation.</title>
        <authorList>
            <consortium name="The Broad Institute Genomics Platform"/>
            <consortium name="The Broad Institute Genome Sequencing Center for Infectious Disease"/>
            <person name="Wu L."/>
            <person name="Ma J."/>
        </authorList>
    </citation>
    <scope>NUCLEOTIDE SEQUENCE [LARGE SCALE GENOMIC DNA]</scope>
    <source>
        <strain evidence="3">NBRC 106348</strain>
    </source>
</reference>
<gene>
    <name evidence="2" type="ORF">GCM10025864_37750</name>
</gene>
<evidence type="ECO:0008006" key="4">
    <source>
        <dbReference type="Google" id="ProtNLM"/>
    </source>
</evidence>
<sequence length="133" mass="13552">MPRRDPAGSRASSGRIAHVYLLVTVLVVAANLRGAITTVGPVIDDIGDDTGLSAGALGLLGAVPLLTFALVSPLVHSLARRLGAEPAVGLALWVLTVGPVLHRQNVQRLVAAGVLAGRDRYAGEPVAPARATA</sequence>
<dbReference type="Gene3D" id="1.20.1250.20">
    <property type="entry name" value="MFS general substrate transporter like domains"/>
    <property type="match status" value="1"/>
</dbReference>
<keyword evidence="1" id="KW-0472">Membrane</keyword>
<organism evidence="2 3">
    <name type="scientific">Luteimicrobium album</name>
    <dbReference type="NCBI Taxonomy" id="1054550"/>
    <lineage>
        <taxon>Bacteria</taxon>
        <taxon>Bacillati</taxon>
        <taxon>Actinomycetota</taxon>
        <taxon>Actinomycetes</taxon>
        <taxon>Micrococcales</taxon>
        <taxon>Luteimicrobium</taxon>
    </lineage>
</organism>
<name>A0ABQ6I5R3_9MICO</name>
<evidence type="ECO:0000313" key="3">
    <source>
        <dbReference type="Proteomes" id="UP001157091"/>
    </source>
</evidence>
<keyword evidence="1" id="KW-1133">Transmembrane helix</keyword>
<accession>A0ABQ6I5R3</accession>
<dbReference type="RefSeq" id="WP_284294426.1">
    <property type="nucleotide sequence ID" value="NZ_BSUK01000001.1"/>
</dbReference>
<dbReference type="InterPro" id="IPR036259">
    <property type="entry name" value="MFS_trans_sf"/>
</dbReference>
<evidence type="ECO:0000256" key="1">
    <source>
        <dbReference type="SAM" id="Phobius"/>
    </source>
</evidence>
<keyword evidence="1" id="KW-0812">Transmembrane</keyword>
<dbReference type="SUPFAM" id="SSF103473">
    <property type="entry name" value="MFS general substrate transporter"/>
    <property type="match status" value="1"/>
</dbReference>
<dbReference type="PANTHER" id="PTHR23523:SF2">
    <property type="entry name" value="2-NITROIMIDAZOLE TRANSPORTER"/>
    <property type="match status" value="1"/>
</dbReference>
<dbReference type="Proteomes" id="UP001157091">
    <property type="component" value="Unassembled WGS sequence"/>
</dbReference>
<dbReference type="InterPro" id="IPR052524">
    <property type="entry name" value="MFS_Cyanate_Porter"/>
</dbReference>
<protein>
    <recommendedName>
        <fullName evidence="4">MFS transporter</fullName>
    </recommendedName>
</protein>
<evidence type="ECO:0000313" key="2">
    <source>
        <dbReference type="EMBL" id="GMA26016.1"/>
    </source>
</evidence>
<proteinExistence type="predicted"/>
<feature type="transmembrane region" description="Helical" evidence="1">
    <location>
        <begin position="55"/>
        <end position="75"/>
    </location>
</feature>
<comment type="caution">
    <text evidence="2">The sequence shown here is derived from an EMBL/GenBank/DDBJ whole genome shotgun (WGS) entry which is preliminary data.</text>
</comment>